<sequence>MLLSNIVVLTQSSSFIIGPIAKVFGAIMDAIYNLFSAIGIESLGISIILFTVIIRLLMLPLAFKQQKSMIGMQAIQPKLKKIQDKYKNKKDAESQNKMRMEMSQLYQEHNVSPFGGCLPLLIQFPIIMSLFQVLRNIPAYIMSIKGIYLSIIASVRGVAGFGDYITSLNEAAKIPVKNFDIASNDKVIDLLSTFSSSDWTKFTDHFNSVGDKIAPLVNQLTDINYFLGINLADKPDLMSIGLLIPVLNVVVQFLVSKTTMSSNNKNMDEKQAATNKTMMYTMPLITVFFVVTMPAGLGLYWLTSSSFQLVQQIVINNHLKKDKK</sequence>
<dbReference type="RefSeq" id="WP_212693456.1">
    <property type="nucleotide sequence ID" value="NZ_CP058561.1"/>
</dbReference>
<gene>
    <name evidence="12" type="ORF">HYG85_10640</name>
</gene>
<dbReference type="GO" id="GO:0015031">
    <property type="term" value="P:protein transport"/>
    <property type="evidence" value="ECO:0007669"/>
    <property type="project" value="UniProtKB-KW"/>
</dbReference>
<keyword evidence="2" id="KW-0813">Transport</keyword>
<dbReference type="CDD" id="cd20070">
    <property type="entry name" value="5TM_YidC_Alb3"/>
    <property type="match status" value="1"/>
</dbReference>
<dbReference type="InterPro" id="IPR028055">
    <property type="entry name" value="YidC/Oxa/ALB_C"/>
</dbReference>
<comment type="similarity">
    <text evidence="9">Belongs to the OXA1/ALB3/YidC family.</text>
</comment>
<evidence type="ECO:0000256" key="1">
    <source>
        <dbReference type="ARBA" id="ARBA00004651"/>
    </source>
</evidence>
<feature type="transmembrane region" description="Helical" evidence="10">
    <location>
        <begin position="237"/>
        <end position="256"/>
    </location>
</feature>
<name>A0A8J8MAY4_9FIRM</name>
<keyword evidence="6 10" id="KW-1133">Transmembrane helix</keyword>
<feature type="transmembrane region" description="Helical" evidence="10">
    <location>
        <begin position="146"/>
        <end position="165"/>
    </location>
</feature>
<evidence type="ECO:0000256" key="4">
    <source>
        <dbReference type="ARBA" id="ARBA00022692"/>
    </source>
</evidence>
<evidence type="ECO:0000313" key="12">
    <source>
        <dbReference type="EMBL" id="QUH29360.1"/>
    </source>
</evidence>
<dbReference type="PANTHER" id="PTHR12428:SF65">
    <property type="entry name" value="CYTOCHROME C OXIDASE ASSEMBLY PROTEIN COX18, MITOCHONDRIAL"/>
    <property type="match status" value="1"/>
</dbReference>
<dbReference type="KEGG" id="vgu:HYG85_10640"/>
<proteinExistence type="inferred from homology"/>
<keyword evidence="3" id="KW-1003">Cell membrane</keyword>
<evidence type="ECO:0000256" key="7">
    <source>
        <dbReference type="ARBA" id="ARBA00023136"/>
    </source>
</evidence>
<keyword evidence="4 9" id="KW-0812">Transmembrane</keyword>
<dbReference type="PANTHER" id="PTHR12428">
    <property type="entry name" value="OXA1"/>
    <property type="match status" value="1"/>
</dbReference>
<evidence type="ECO:0000256" key="2">
    <source>
        <dbReference type="ARBA" id="ARBA00022448"/>
    </source>
</evidence>
<feature type="transmembrane region" description="Helical" evidence="10">
    <location>
        <begin position="12"/>
        <end position="35"/>
    </location>
</feature>
<dbReference type="EMBL" id="CP058561">
    <property type="protein sequence ID" value="QUH29360.1"/>
    <property type="molecule type" value="Genomic_DNA"/>
</dbReference>
<dbReference type="GO" id="GO:0051205">
    <property type="term" value="P:protein insertion into membrane"/>
    <property type="evidence" value="ECO:0007669"/>
    <property type="project" value="TreeGrafter"/>
</dbReference>
<evidence type="ECO:0000256" key="8">
    <source>
        <dbReference type="ARBA" id="ARBA00023186"/>
    </source>
</evidence>
<dbReference type="Pfam" id="PF02096">
    <property type="entry name" value="60KD_IMP"/>
    <property type="match status" value="1"/>
</dbReference>
<organism evidence="12 13">
    <name type="scientific">Vallitalea guaymasensis</name>
    <dbReference type="NCBI Taxonomy" id="1185412"/>
    <lineage>
        <taxon>Bacteria</taxon>
        <taxon>Bacillati</taxon>
        <taxon>Bacillota</taxon>
        <taxon>Clostridia</taxon>
        <taxon>Lachnospirales</taxon>
        <taxon>Vallitaleaceae</taxon>
        <taxon>Vallitalea</taxon>
    </lineage>
</organism>
<keyword evidence="7 10" id="KW-0472">Membrane</keyword>
<protein>
    <submittedName>
        <fullName evidence="12">YidC/Oxa1 family membrane protein insertase</fullName>
    </submittedName>
</protein>
<dbReference type="GO" id="GO:0032977">
    <property type="term" value="F:membrane insertase activity"/>
    <property type="evidence" value="ECO:0007669"/>
    <property type="project" value="InterPro"/>
</dbReference>
<evidence type="ECO:0000256" key="6">
    <source>
        <dbReference type="ARBA" id="ARBA00022989"/>
    </source>
</evidence>
<keyword evidence="5" id="KW-0653">Protein transport</keyword>
<evidence type="ECO:0000313" key="13">
    <source>
        <dbReference type="Proteomes" id="UP000677305"/>
    </source>
</evidence>
<dbReference type="Proteomes" id="UP000677305">
    <property type="component" value="Chromosome"/>
</dbReference>
<keyword evidence="8" id="KW-0143">Chaperone</keyword>
<evidence type="ECO:0000256" key="9">
    <source>
        <dbReference type="RuleBase" id="RU003945"/>
    </source>
</evidence>
<dbReference type="NCBIfam" id="TIGR03592">
    <property type="entry name" value="yidC_oxa1_cterm"/>
    <property type="match status" value="1"/>
</dbReference>
<accession>A0A8J8MAY4</accession>
<keyword evidence="13" id="KW-1185">Reference proteome</keyword>
<evidence type="ECO:0000256" key="5">
    <source>
        <dbReference type="ARBA" id="ARBA00022927"/>
    </source>
</evidence>
<comment type="subcellular location">
    <subcellularLocation>
        <location evidence="1">Cell membrane</location>
        <topology evidence="1">Multi-pass membrane protein</topology>
    </subcellularLocation>
    <subcellularLocation>
        <location evidence="9">Membrane</location>
        <topology evidence="9">Multi-pass membrane protein</topology>
    </subcellularLocation>
</comment>
<evidence type="ECO:0000256" key="3">
    <source>
        <dbReference type="ARBA" id="ARBA00022475"/>
    </source>
</evidence>
<feature type="transmembrane region" description="Helical" evidence="10">
    <location>
        <begin position="277"/>
        <end position="302"/>
    </location>
</feature>
<evidence type="ECO:0000259" key="11">
    <source>
        <dbReference type="Pfam" id="PF02096"/>
    </source>
</evidence>
<dbReference type="AlphaFoldDB" id="A0A8J8MAY4"/>
<dbReference type="InterPro" id="IPR047196">
    <property type="entry name" value="YidC_ALB_C"/>
</dbReference>
<feature type="domain" description="Membrane insertase YidC/Oxa/ALB C-terminal" evidence="11">
    <location>
        <begin position="44"/>
        <end position="317"/>
    </location>
</feature>
<feature type="transmembrane region" description="Helical" evidence="10">
    <location>
        <begin position="42"/>
        <end position="63"/>
    </location>
</feature>
<reference evidence="12 13" key="1">
    <citation type="submission" date="2020-07" db="EMBL/GenBank/DDBJ databases">
        <title>Vallitalea guaymasensis genome.</title>
        <authorList>
            <person name="Postec A."/>
        </authorList>
    </citation>
    <scope>NUCLEOTIDE SEQUENCE [LARGE SCALE GENOMIC DNA]</scope>
    <source>
        <strain evidence="12 13">Ra1766G1</strain>
    </source>
</reference>
<evidence type="ECO:0000256" key="10">
    <source>
        <dbReference type="SAM" id="Phobius"/>
    </source>
</evidence>
<dbReference type="InterPro" id="IPR001708">
    <property type="entry name" value="YidC/ALB3/OXA1/COX18"/>
</dbReference>
<dbReference type="GO" id="GO:0005886">
    <property type="term" value="C:plasma membrane"/>
    <property type="evidence" value="ECO:0007669"/>
    <property type="project" value="UniProtKB-SubCell"/>
</dbReference>